<comment type="caution">
    <text evidence="1">The sequence shown here is derived from an EMBL/GenBank/DDBJ whole genome shotgun (WGS) entry which is preliminary data.</text>
</comment>
<evidence type="ECO:0000313" key="2">
    <source>
        <dbReference type="Proteomes" id="UP000757232"/>
    </source>
</evidence>
<dbReference type="EMBL" id="LNZH02000006">
    <property type="protein sequence ID" value="OCB92265.1"/>
    <property type="molecule type" value="Genomic_DNA"/>
</dbReference>
<protein>
    <submittedName>
        <fullName evidence="1">Uncharacterized protein</fullName>
    </submittedName>
</protein>
<keyword evidence="2" id="KW-1185">Reference proteome</keyword>
<sequence>MCQYNSQIAIYKCGAVEHVERKEQDCERKDCINSKAHPWACVPKPFAERLKEMLFYRRLRIPEHSPACRNYHDLTYSFINNPTEQCCDNSCKLVRDQNDEGFKEAMEIFREDVTARDREMERAEQDAASTVQLRDVPM</sequence>
<dbReference type="Proteomes" id="UP000757232">
    <property type="component" value="Unassembled WGS sequence"/>
</dbReference>
<gene>
    <name evidence="1" type="ORF">A7U60_g317</name>
</gene>
<name>A0A9Q5NA44_SANBA</name>
<organism evidence="1 2">
    <name type="scientific">Sanghuangporus baumii</name>
    <name type="common">Phellinus baumii</name>
    <dbReference type="NCBI Taxonomy" id="108892"/>
    <lineage>
        <taxon>Eukaryota</taxon>
        <taxon>Fungi</taxon>
        <taxon>Dikarya</taxon>
        <taxon>Basidiomycota</taxon>
        <taxon>Agaricomycotina</taxon>
        <taxon>Agaricomycetes</taxon>
        <taxon>Hymenochaetales</taxon>
        <taxon>Hymenochaetaceae</taxon>
        <taxon>Sanghuangporus</taxon>
    </lineage>
</organism>
<proteinExistence type="predicted"/>
<accession>A0A9Q5NA44</accession>
<dbReference type="OrthoDB" id="10469128at2759"/>
<evidence type="ECO:0000313" key="1">
    <source>
        <dbReference type="EMBL" id="OCB92265.1"/>
    </source>
</evidence>
<reference evidence="1" key="1">
    <citation type="submission" date="2016-06" db="EMBL/GenBank/DDBJ databases">
        <title>Draft Genome sequence of the fungus Inonotus baumii.</title>
        <authorList>
            <person name="Zhu H."/>
            <person name="Lin W."/>
        </authorList>
    </citation>
    <scope>NUCLEOTIDE SEQUENCE</scope>
    <source>
        <strain evidence="1">821</strain>
    </source>
</reference>
<dbReference type="AlphaFoldDB" id="A0A9Q5NA44"/>